<sequence length="298" mass="31137">MTIGFVRAGGPVTEAQPLEQSTVWKGAARVSVLDEIIDGVRADLAERQARVSLDELKERAAKAPAAKDGVAALRGDGVKVICEVKRSSPSKGALAAIADPAALAADYEAGGAAVISVLTEQRRFGGSLADLEAVRARVDIPVLRKDFIVTSYQLWEARAYGADLVLLIVAALEQPALESLVERAESIGLTPIVEVHDEDEVERAVDAGAKIIGVNARNLKTLDVDRGTFERLAPEIPSGVVKIAESGVRGPHDLIAYANAGADAVLVGESLVTGKDPKAAVSDLVAAGEHPALRHGRG</sequence>
<accession>A0A1B1M7H9</accession>
<keyword evidence="4 9" id="KW-0028">Amino-acid biosynthesis</keyword>
<dbReference type="FunFam" id="3.20.20.70:FF:000024">
    <property type="entry name" value="Indole-3-glycerol phosphate synthase"/>
    <property type="match status" value="1"/>
</dbReference>
<dbReference type="NCBIfam" id="NF001377">
    <property type="entry name" value="PRK00278.2-4"/>
    <property type="match status" value="1"/>
</dbReference>
<gene>
    <name evidence="9" type="primary">trpC</name>
    <name evidence="10" type="ORF">SLINC_2367</name>
</gene>
<dbReference type="AlphaFoldDB" id="A0A1B1M7H9"/>
<evidence type="ECO:0000256" key="9">
    <source>
        <dbReference type="HAMAP-Rule" id="MF_00134"/>
    </source>
</evidence>
<comment type="catalytic activity">
    <reaction evidence="1 9">
        <text>1-(2-carboxyphenylamino)-1-deoxy-D-ribulose 5-phosphate + H(+) = (1S,2R)-1-C-(indol-3-yl)glycerol 3-phosphate + CO2 + H2O</text>
        <dbReference type="Rhea" id="RHEA:23476"/>
        <dbReference type="ChEBI" id="CHEBI:15377"/>
        <dbReference type="ChEBI" id="CHEBI:15378"/>
        <dbReference type="ChEBI" id="CHEBI:16526"/>
        <dbReference type="ChEBI" id="CHEBI:58613"/>
        <dbReference type="ChEBI" id="CHEBI:58866"/>
        <dbReference type="EC" id="4.1.1.48"/>
    </reaction>
</comment>
<proteinExistence type="inferred from homology"/>
<protein>
    <recommendedName>
        <fullName evidence="9">Indole-3-glycerol phosphate synthase</fullName>
        <shortName evidence="9">IGPS</shortName>
        <ecNumber evidence="9">4.1.1.48</ecNumber>
    </recommendedName>
</protein>
<dbReference type="NCBIfam" id="NF001369">
    <property type="entry name" value="PRK00278.1-1"/>
    <property type="match status" value="1"/>
</dbReference>
<dbReference type="InterPro" id="IPR001468">
    <property type="entry name" value="Indole-3-GlycerolPSynthase_CS"/>
</dbReference>
<evidence type="ECO:0000256" key="3">
    <source>
        <dbReference type="ARBA" id="ARBA00008737"/>
    </source>
</evidence>
<evidence type="ECO:0000256" key="7">
    <source>
        <dbReference type="ARBA" id="ARBA00023141"/>
    </source>
</evidence>
<dbReference type="KEGG" id="sls:SLINC_2367"/>
<dbReference type="InterPro" id="IPR013798">
    <property type="entry name" value="Indole-3-glycerol_P_synth_dom"/>
</dbReference>
<dbReference type="HAMAP" id="MF_00134_B">
    <property type="entry name" value="IGPS_B"/>
    <property type="match status" value="1"/>
</dbReference>
<name>A0A1B1M7H9_STRLN</name>
<dbReference type="PANTHER" id="PTHR22854:SF2">
    <property type="entry name" value="INDOLE-3-GLYCEROL-PHOSPHATE SYNTHASE"/>
    <property type="match status" value="1"/>
</dbReference>
<dbReference type="UniPathway" id="UPA00035">
    <property type="reaction ID" value="UER00043"/>
</dbReference>
<dbReference type="SUPFAM" id="SSF51366">
    <property type="entry name" value="Ribulose-phoshate binding barrel"/>
    <property type="match status" value="1"/>
</dbReference>
<dbReference type="GO" id="GO:0000162">
    <property type="term" value="P:L-tryptophan biosynthetic process"/>
    <property type="evidence" value="ECO:0007669"/>
    <property type="project" value="UniProtKB-UniRule"/>
</dbReference>
<dbReference type="GO" id="GO:0004425">
    <property type="term" value="F:indole-3-glycerol-phosphate synthase activity"/>
    <property type="evidence" value="ECO:0007669"/>
    <property type="project" value="UniProtKB-UniRule"/>
</dbReference>
<dbReference type="GO" id="GO:0004640">
    <property type="term" value="F:phosphoribosylanthranilate isomerase activity"/>
    <property type="evidence" value="ECO:0007669"/>
    <property type="project" value="TreeGrafter"/>
</dbReference>
<dbReference type="PROSITE" id="PS00614">
    <property type="entry name" value="IGPS"/>
    <property type="match status" value="1"/>
</dbReference>
<dbReference type="PANTHER" id="PTHR22854">
    <property type="entry name" value="TRYPTOPHAN BIOSYNTHESIS PROTEIN"/>
    <property type="match status" value="1"/>
</dbReference>
<evidence type="ECO:0000313" key="11">
    <source>
        <dbReference type="Proteomes" id="UP000092598"/>
    </source>
</evidence>
<dbReference type="Gene3D" id="3.20.20.70">
    <property type="entry name" value="Aldolase class I"/>
    <property type="match status" value="1"/>
</dbReference>
<dbReference type="InterPro" id="IPR045186">
    <property type="entry name" value="Indole-3-glycerol_P_synth"/>
</dbReference>
<evidence type="ECO:0000256" key="5">
    <source>
        <dbReference type="ARBA" id="ARBA00022793"/>
    </source>
</evidence>
<dbReference type="Pfam" id="PF00218">
    <property type="entry name" value="IGPS"/>
    <property type="match status" value="1"/>
</dbReference>
<dbReference type="EC" id="4.1.1.48" evidence="9"/>
<keyword evidence="6 9" id="KW-0822">Tryptophan biosynthesis</keyword>
<dbReference type="EMBL" id="CP016438">
    <property type="protein sequence ID" value="ANS64591.1"/>
    <property type="molecule type" value="Genomic_DNA"/>
</dbReference>
<evidence type="ECO:0000256" key="1">
    <source>
        <dbReference type="ARBA" id="ARBA00001633"/>
    </source>
</evidence>
<dbReference type="Proteomes" id="UP000092598">
    <property type="component" value="Chromosome"/>
</dbReference>
<keyword evidence="11" id="KW-1185">Reference proteome</keyword>
<evidence type="ECO:0000256" key="8">
    <source>
        <dbReference type="ARBA" id="ARBA00023239"/>
    </source>
</evidence>
<keyword evidence="7 9" id="KW-0057">Aromatic amino acid biosynthesis</keyword>
<dbReference type="InterPro" id="IPR011060">
    <property type="entry name" value="RibuloseP-bd_barrel"/>
</dbReference>
<dbReference type="InterPro" id="IPR013785">
    <property type="entry name" value="Aldolase_TIM"/>
</dbReference>
<evidence type="ECO:0000313" key="10">
    <source>
        <dbReference type="EMBL" id="ANS64591.1"/>
    </source>
</evidence>
<keyword evidence="8 9" id="KW-0456">Lyase</keyword>
<dbReference type="CDD" id="cd00331">
    <property type="entry name" value="IGPS"/>
    <property type="match status" value="1"/>
</dbReference>
<comment type="similarity">
    <text evidence="3 9">Belongs to the TrpC family.</text>
</comment>
<evidence type="ECO:0000256" key="4">
    <source>
        <dbReference type="ARBA" id="ARBA00022605"/>
    </source>
</evidence>
<evidence type="ECO:0000256" key="2">
    <source>
        <dbReference type="ARBA" id="ARBA00004696"/>
    </source>
</evidence>
<keyword evidence="5 9" id="KW-0210">Decarboxylase</keyword>
<dbReference type="PATRIC" id="fig|1915.4.peg.2629"/>
<reference evidence="10 11" key="1">
    <citation type="submission" date="2016-07" db="EMBL/GenBank/DDBJ databases">
        <title>Enhancement of antibiotic productionsby engineered nitrateutilization in actinobacteria.</title>
        <authorList>
            <person name="Meng S.C."/>
        </authorList>
    </citation>
    <scope>NUCLEOTIDE SEQUENCE [LARGE SCALE GENOMIC DNA]</scope>
    <source>
        <strain evidence="10 11">NRRL 2936</strain>
    </source>
</reference>
<organism evidence="10 11">
    <name type="scientific">Streptomyces lincolnensis</name>
    <dbReference type="NCBI Taxonomy" id="1915"/>
    <lineage>
        <taxon>Bacteria</taxon>
        <taxon>Bacillati</taxon>
        <taxon>Actinomycetota</taxon>
        <taxon>Actinomycetes</taxon>
        <taxon>Kitasatosporales</taxon>
        <taxon>Streptomycetaceae</taxon>
        <taxon>Streptomyces</taxon>
    </lineage>
</organism>
<comment type="pathway">
    <text evidence="2 9">Amino-acid biosynthesis; L-tryptophan biosynthesis; L-tryptophan from chorismate: step 4/5.</text>
</comment>
<dbReference type="HAMAP" id="MF_00134_A">
    <property type="entry name" value="IGPS_A"/>
    <property type="match status" value="1"/>
</dbReference>
<dbReference type="STRING" id="1915.SLINC_2367"/>
<evidence type="ECO:0000256" key="6">
    <source>
        <dbReference type="ARBA" id="ARBA00022822"/>
    </source>
</evidence>